<keyword evidence="1" id="KW-1133">Transmembrane helix</keyword>
<reference evidence="2 3" key="1">
    <citation type="journal article" date="2006" name="J. Bacteriol.">
        <title>Comparison of the genome sequence of the poultry pathogen Bordetella avium with those of B. bronchiseptica, B. pertussis, and B. parapertussis reveals extensive diversity in surface structures associated with host interaction.</title>
        <authorList>
            <person name="Sebaihia M."/>
            <person name="Preston A."/>
            <person name="Maskell D.J."/>
            <person name="Kuzmiak H."/>
            <person name="Connell T.D."/>
            <person name="King N.D."/>
            <person name="Orndorff P.E."/>
            <person name="Miyamoto D.M."/>
            <person name="Thomson N.R."/>
            <person name="Harris D."/>
            <person name="Goble A."/>
            <person name="Lord A."/>
            <person name="Murphy L."/>
            <person name="Quail M.A."/>
            <person name="Rutter S."/>
            <person name="Squares R."/>
            <person name="Squares S."/>
            <person name="Woodward J."/>
            <person name="Parkhill J."/>
            <person name="Temple L.M."/>
        </authorList>
    </citation>
    <scope>NUCLEOTIDE SEQUENCE [LARGE SCALE GENOMIC DNA]</scope>
    <source>
        <strain evidence="2 3">197N</strain>
    </source>
</reference>
<keyword evidence="1" id="KW-0812">Transmembrane</keyword>
<organism evidence="2 3">
    <name type="scientific">Bordetella avium (strain 197N)</name>
    <dbReference type="NCBI Taxonomy" id="360910"/>
    <lineage>
        <taxon>Bacteria</taxon>
        <taxon>Pseudomonadati</taxon>
        <taxon>Pseudomonadota</taxon>
        <taxon>Betaproteobacteria</taxon>
        <taxon>Burkholderiales</taxon>
        <taxon>Alcaligenaceae</taxon>
        <taxon>Bordetella</taxon>
    </lineage>
</organism>
<proteinExistence type="predicted"/>
<gene>
    <name evidence="2" type="ordered locus">BAV0196</name>
</gene>
<dbReference type="Proteomes" id="UP000001977">
    <property type="component" value="Chromosome"/>
</dbReference>
<dbReference type="eggNOG" id="ENOG5033E1K">
    <property type="taxonomic scope" value="Bacteria"/>
</dbReference>
<evidence type="ECO:0000313" key="2">
    <source>
        <dbReference type="EMBL" id="CAJ47802.1"/>
    </source>
</evidence>
<dbReference type="KEGG" id="bav:BAV0196"/>
<feature type="transmembrane region" description="Helical" evidence="1">
    <location>
        <begin position="55"/>
        <end position="75"/>
    </location>
</feature>
<dbReference type="EMBL" id="AM167904">
    <property type="protein sequence ID" value="CAJ47802.1"/>
    <property type="molecule type" value="Genomic_DNA"/>
</dbReference>
<dbReference type="OrthoDB" id="8703931at2"/>
<dbReference type="HOGENOM" id="CLU_1674095_0_0_4"/>
<evidence type="ECO:0000313" key="3">
    <source>
        <dbReference type="Proteomes" id="UP000001977"/>
    </source>
</evidence>
<keyword evidence="1" id="KW-0472">Membrane</keyword>
<accession>Q2L0N3</accession>
<feature type="transmembrane region" description="Helical" evidence="1">
    <location>
        <begin position="30"/>
        <end position="48"/>
    </location>
</feature>
<name>Q2L0N3_BORA1</name>
<keyword evidence="3" id="KW-1185">Reference proteome</keyword>
<dbReference type="AlphaFoldDB" id="Q2L0N3"/>
<dbReference type="STRING" id="360910.BAV0196"/>
<evidence type="ECO:0000256" key="1">
    <source>
        <dbReference type="SAM" id="Phobius"/>
    </source>
</evidence>
<protein>
    <submittedName>
        <fullName evidence="2">Membrane protein</fullName>
    </submittedName>
</protein>
<sequence length="151" mass="17095">MMAPENQAALLREIGPLPLSAQAWTDGVRILTWIILAIAGAQLAFEAIQADPLSPVLVVGIVLCFLVLITLAWYMQVSITTIDEQGLRQSWIKRREVAWQDIRCARYLSLPLSKRLLIITRQGRALVFQGGTRELRHAFEKIAQLYRDRAE</sequence>
<dbReference type="RefSeq" id="WP_012415900.1">
    <property type="nucleotide sequence ID" value="NC_010645.1"/>
</dbReference>